<organism evidence="7 8">
    <name type="scientific">Mesorhizobium hungaricum</name>
    <dbReference type="NCBI Taxonomy" id="1566387"/>
    <lineage>
        <taxon>Bacteria</taxon>
        <taxon>Pseudomonadati</taxon>
        <taxon>Pseudomonadota</taxon>
        <taxon>Alphaproteobacteria</taxon>
        <taxon>Hyphomicrobiales</taxon>
        <taxon>Phyllobacteriaceae</taxon>
        <taxon>Mesorhizobium</taxon>
    </lineage>
</organism>
<dbReference type="PANTHER" id="PTHR13887:SF14">
    <property type="entry name" value="DISULFIDE BOND FORMATION PROTEIN D"/>
    <property type="match status" value="1"/>
</dbReference>
<protein>
    <submittedName>
        <fullName evidence="7">Disulfide bond formation protein DsbA</fullName>
    </submittedName>
</protein>
<name>A0A1C2DI25_9HYPH</name>
<evidence type="ECO:0000313" key="7">
    <source>
        <dbReference type="EMBL" id="OCX14422.1"/>
    </source>
</evidence>
<dbReference type="GO" id="GO:0016491">
    <property type="term" value="F:oxidoreductase activity"/>
    <property type="evidence" value="ECO:0007669"/>
    <property type="project" value="UniProtKB-KW"/>
</dbReference>
<evidence type="ECO:0000259" key="6">
    <source>
        <dbReference type="PROSITE" id="PS51352"/>
    </source>
</evidence>
<gene>
    <name evidence="7" type="ORF">QV13_18245</name>
</gene>
<dbReference type="EMBL" id="MDEO01000035">
    <property type="protein sequence ID" value="OCX14422.1"/>
    <property type="molecule type" value="Genomic_DNA"/>
</dbReference>
<dbReference type="STRING" id="1566387.QV13_18245"/>
<dbReference type="PANTHER" id="PTHR13887">
    <property type="entry name" value="GLUTATHIONE S-TRANSFERASE KAPPA"/>
    <property type="match status" value="1"/>
</dbReference>
<keyword evidence="8" id="KW-1185">Reference proteome</keyword>
<evidence type="ECO:0000313" key="8">
    <source>
        <dbReference type="Proteomes" id="UP000094412"/>
    </source>
</evidence>
<evidence type="ECO:0000256" key="1">
    <source>
        <dbReference type="ARBA" id="ARBA00022729"/>
    </source>
</evidence>
<feature type="signal peptide" evidence="5">
    <location>
        <begin position="1"/>
        <end position="27"/>
    </location>
</feature>
<dbReference type="Pfam" id="PF18312">
    <property type="entry name" value="ScsC_N"/>
    <property type="match status" value="1"/>
</dbReference>
<dbReference type="Proteomes" id="UP000094412">
    <property type="component" value="Unassembled WGS sequence"/>
</dbReference>
<keyword evidence="4" id="KW-0676">Redox-active center</keyword>
<dbReference type="CDD" id="cd03023">
    <property type="entry name" value="DsbA_Com1_like"/>
    <property type="match status" value="1"/>
</dbReference>
<dbReference type="Pfam" id="PF01323">
    <property type="entry name" value="DSBA"/>
    <property type="match status" value="1"/>
</dbReference>
<feature type="domain" description="Thioredoxin" evidence="6">
    <location>
        <begin position="80"/>
        <end position="254"/>
    </location>
</feature>
<dbReference type="InterPro" id="IPR001853">
    <property type="entry name" value="DSBA-like_thioredoxin_dom"/>
</dbReference>
<dbReference type="Gene3D" id="3.40.30.10">
    <property type="entry name" value="Glutaredoxin"/>
    <property type="match status" value="1"/>
</dbReference>
<dbReference type="SUPFAM" id="SSF52833">
    <property type="entry name" value="Thioredoxin-like"/>
    <property type="match status" value="1"/>
</dbReference>
<dbReference type="InterPro" id="IPR041205">
    <property type="entry name" value="ScsC_N"/>
</dbReference>
<evidence type="ECO:0000256" key="2">
    <source>
        <dbReference type="ARBA" id="ARBA00023002"/>
    </source>
</evidence>
<evidence type="ECO:0000256" key="4">
    <source>
        <dbReference type="ARBA" id="ARBA00023284"/>
    </source>
</evidence>
<comment type="caution">
    <text evidence="7">The sequence shown here is derived from an EMBL/GenBank/DDBJ whole genome shotgun (WGS) entry which is preliminary data.</text>
</comment>
<evidence type="ECO:0000256" key="5">
    <source>
        <dbReference type="SAM" id="SignalP"/>
    </source>
</evidence>
<keyword evidence="1 5" id="KW-0732">Signal</keyword>
<dbReference type="InterPro" id="IPR013766">
    <property type="entry name" value="Thioredoxin_domain"/>
</dbReference>
<dbReference type="PROSITE" id="PS51352">
    <property type="entry name" value="THIOREDOXIN_2"/>
    <property type="match status" value="1"/>
</dbReference>
<accession>A0A1C2DI25</accession>
<dbReference type="RefSeq" id="WP_024926536.1">
    <property type="nucleotide sequence ID" value="NZ_MDEO01000035.1"/>
</dbReference>
<proteinExistence type="predicted"/>
<keyword evidence="2" id="KW-0560">Oxidoreductase</keyword>
<dbReference type="AlphaFoldDB" id="A0A1C2DI25"/>
<keyword evidence="3" id="KW-1015">Disulfide bond</keyword>
<reference evidence="7 8" key="1">
    <citation type="submission" date="2016-08" db="EMBL/GenBank/DDBJ databases">
        <title>Whole genome sequence of Mesorhizobium sp. strain UASWS1009 isolated from industrial sewage.</title>
        <authorList>
            <person name="Crovadore J."/>
            <person name="Calmin G."/>
            <person name="Chablais R."/>
            <person name="Cochard B."/>
            <person name="Lefort F."/>
        </authorList>
    </citation>
    <scope>NUCLEOTIDE SEQUENCE [LARGE SCALE GENOMIC DNA]</scope>
    <source>
        <strain evidence="7 8">UASWS1009</strain>
    </source>
</reference>
<sequence length="256" mass="27681">MNKTHLLGTVGAVAAFAALAVGFTASATRPALADTKLDKAQVEEIVRDYLLKNPEILLEVQDALEAKQKDEQKLAALGVIKENKDAIFNSAFDTVVGNPKGKVTIVEFYDYNCGFCKRAMSDMAALTKTNPDLRFVLKEFPILGPDSQKAHVVSQAFQKLMPQKAGEFHLELLGGQTRATEDVAIKVAVSLGADEAKLREAMKDPAIIERFAKTYDLANKLAITGTPSYVIGNEVVFGALGADVLEQKIKTAKPTL</sequence>
<feature type="chain" id="PRO_5008659460" evidence="5">
    <location>
        <begin position="28"/>
        <end position="256"/>
    </location>
</feature>
<dbReference type="OrthoDB" id="9780147at2"/>
<evidence type="ECO:0000256" key="3">
    <source>
        <dbReference type="ARBA" id="ARBA00023157"/>
    </source>
</evidence>
<dbReference type="InterPro" id="IPR036249">
    <property type="entry name" value="Thioredoxin-like_sf"/>
</dbReference>